<keyword evidence="5" id="KW-1185">Reference proteome</keyword>
<dbReference type="Proteomes" id="UP000199321">
    <property type="component" value="Unassembled WGS sequence"/>
</dbReference>
<proteinExistence type="predicted"/>
<keyword evidence="2" id="KW-0732">Signal</keyword>
<sequence length="694" mass="72767">MKNLYLFIVALFISATSIAQNGINYKALIKDANGDVIANQSITIQFQILKGGATNVYQEKHTIVSEDNGTITAKIGEGIIDSGDFSVIDWGDEDHYLNIKVDIGDGYVDLGNTQFKSVPYALVAANVHGLEKLDEGNGVGYRLKDKLAGYYGDIGLNAIDVSYSNTSSTDHGATGSRSFTAGYNTVASGLASTAVGFENEATASSATALGYRTKSDAVGNVAVGTYNIGGGSPTSFNSANPIFEVGNGLSSGARSNALTVLQNGKIGIGKHTGMDGIVEINGNSTGNEPQLALIEDNAGYSRLRYKNTNRNGDDYWDIAGFIGETTANDKLNIFNSDAGDILTATGDGKVGIGISNPTEALDIDGNIKADGIQLNTGANSGYVLTSDADGTASWQAPTGGGGSSANWIENGNNVYTAPNIFVGIGTTDPTSKLHVVANTRIEGDLWGSSTSEVTPAIRGQSVNMTGVRGASTNGYGIEGLGHIGGNFIGYTGNGINVDANSENSQAVYARSWGENGIGVWGISVATTGAGIGVRGSTSSPDGFSFFANGVGISYGEASSRRWKSNIVEIDNALEKLSKIRGVYYDLDEAHGGKHDVGMIAEEVGAVLPEIVTYEENKVDAIGMDYSKMTPLLVQVAKEQQKVIEAERAIVAQLKQQLQVMTTKYETLDTRLSALEMGANYSANTTVNKISEEKK</sequence>
<name>A0A1G7J9N5_9FLAO</name>
<feature type="coiled-coil region" evidence="1">
    <location>
        <begin position="636"/>
        <end position="670"/>
    </location>
</feature>
<gene>
    <name evidence="4" type="ORF">SAMN05421855_1102</name>
</gene>
<feature type="chain" id="PRO_5011792613" evidence="2">
    <location>
        <begin position="20"/>
        <end position="694"/>
    </location>
</feature>
<evidence type="ECO:0000313" key="5">
    <source>
        <dbReference type="Proteomes" id="UP000199321"/>
    </source>
</evidence>
<dbReference type="Gene3D" id="2.150.10.10">
    <property type="entry name" value="Serralysin-like metalloprotease, C-terminal"/>
    <property type="match status" value="1"/>
</dbReference>
<dbReference type="OrthoDB" id="1183114at2"/>
<keyword evidence="1" id="KW-0175">Coiled coil</keyword>
<organism evidence="4 5">
    <name type="scientific">Ulvibacter litoralis</name>
    <dbReference type="NCBI Taxonomy" id="227084"/>
    <lineage>
        <taxon>Bacteria</taxon>
        <taxon>Pseudomonadati</taxon>
        <taxon>Bacteroidota</taxon>
        <taxon>Flavobacteriia</taxon>
        <taxon>Flavobacteriales</taxon>
        <taxon>Flavobacteriaceae</taxon>
        <taxon>Ulvibacter</taxon>
    </lineage>
</organism>
<evidence type="ECO:0000256" key="1">
    <source>
        <dbReference type="SAM" id="Coils"/>
    </source>
</evidence>
<dbReference type="AlphaFoldDB" id="A0A1G7J9N5"/>
<evidence type="ECO:0000313" key="4">
    <source>
        <dbReference type="EMBL" id="SDF21640.1"/>
    </source>
</evidence>
<dbReference type="SUPFAM" id="SSF101967">
    <property type="entry name" value="Adhesin YadA, collagen-binding domain"/>
    <property type="match status" value="1"/>
</dbReference>
<feature type="signal peptide" evidence="2">
    <location>
        <begin position="1"/>
        <end position="19"/>
    </location>
</feature>
<protein>
    <submittedName>
        <fullName evidence="4">Chaperone of endosialidase</fullName>
    </submittedName>
</protein>
<reference evidence="4 5" key="1">
    <citation type="submission" date="2016-10" db="EMBL/GenBank/DDBJ databases">
        <authorList>
            <person name="de Groot N.N."/>
        </authorList>
    </citation>
    <scope>NUCLEOTIDE SEQUENCE [LARGE SCALE GENOMIC DNA]</scope>
    <source>
        <strain evidence="4 5">DSM 16195</strain>
    </source>
</reference>
<dbReference type="InterPro" id="IPR011049">
    <property type="entry name" value="Serralysin-like_metalloprot_C"/>
</dbReference>
<evidence type="ECO:0000256" key="2">
    <source>
        <dbReference type="SAM" id="SignalP"/>
    </source>
</evidence>
<accession>A0A1G7J9N5</accession>
<dbReference type="InterPro" id="IPR030392">
    <property type="entry name" value="S74_ICA"/>
</dbReference>
<feature type="domain" description="Peptidase S74" evidence="3">
    <location>
        <begin position="558"/>
        <end position="650"/>
    </location>
</feature>
<dbReference type="STRING" id="227084.SAMN05421855_1102"/>
<dbReference type="Pfam" id="PF13884">
    <property type="entry name" value="Peptidase_S74"/>
    <property type="match status" value="1"/>
</dbReference>
<dbReference type="EMBL" id="FNBA01000010">
    <property type="protein sequence ID" value="SDF21640.1"/>
    <property type="molecule type" value="Genomic_DNA"/>
</dbReference>
<dbReference type="PROSITE" id="PS51688">
    <property type="entry name" value="ICA"/>
    <property type="match status" value="1"/>
</dbReference>
<dbReference type="RefSeq" id="WP_093145387.1">
    <property type="nucleotide sequence ID" value="NZ_BMWO01000013.1"/>
</dbReference>
<evidence type="ECO:0000259" key="3">
    <source>
        <dbReference type="PROSITE" id="PS51688"/>
    </source>
</evidence>